<dbReference type="AlphaFoldDB" id="A0A6P3ZGJ6"/>
<sequence length="274" mass="31455">MAEALGWTALGALLERLFQEVTAIVVQNIMIKKTLKNIATKLETLKPLVEEIKKLNQQLAEPIDECEHYESLIKDGVDLVRKCKRAGWRSIGKGYYYAEQLKELDRTLEFLVLFVYSTRHYQKILIQMHKASAETQEQQGTSIGQPYQDTSQNHDVGQGWNTSLREAVRSLLDVIKESKNESRRVETALNKLKTTLQSLQARLIEIERLNMELGLPDCRAAFYKHTIHNGVGLVRNCSQVHGFKSLTKKIIVTIKLRKLNNYLQDLDRELPDHA</sequence>
<evidence type="ECO:0000313" key="6">
    <source>
        <dbReference type="RefSeq" id="XP_015878647.3"/>
    </source>
</evidence>
<feature type="chain" id="PRO_5044646898" evidence="2">
    <location>
        <begin position="24"/>
        <end position="274"/>
    </location>
</feature>
<dbReference type="RefSeq" id="XP_015878651.3">
    <property type="nucleotide sequence ID" value="XM_016023165.4"/>
</dbReference>
<feature type="domain" description="RPW8" evidence="3">
    <location>
        <begin position="1"/>
        <end position="150"/>
    </location>
</feature>
<dbReference type="GeneID" id="107414945"/>
<evidence type="ECO:0000313" key="5">
    <source>
        <dbReference type="RefSeq" id="XP_015878647.1"/>
    </source>
</evidence>
<feature type="signal peptide" evidence="2">
    <location>
        <begin position="1"/>
        <end position="23"/>
    </location>
</feature>
<dbReference type="Pfam" id="PF05659">
    <property type="entry name" value="RPW8"/>
    <property type="match status" value="2"/>
</dbReference>
<reference evidence="6 7" key="1">
    <citation type="submission" date="2025-05" db="UniProtKB">
        <authorList>
            <consortium name="RefSeq"/>
        </authorList>
    </citation>
    <scope>IDENTIFICATION</scope>
    <source>
        <tissue evidence="5">In vitro plantlets</tissue>
        <tissue evidence="6 7">Seedling</tissue>
    </source>
</reference>
<evidence type="ECO:0000256" key="1">
    <source>
        <dbReference type="SAM" id="Coils"/>
    </source>
</evidence>
<evidence type="ECO:0000256" key="2">
    <source>
        <dbReference type="SAM" id="SignalP"/>
    </source>
</evidence>
<evidence type="ECO:0000313" key="4">
    <source>
        <dbReference type="Proteomes" id="UP001652623"/>
    </source>
</evidence>
<organism evidence="9">
    <name type="scientific">Ziziphus jujuba</name>
    <name type="common">Chinese jujube</name>
    <name type="synonym">Ziziphus sativa</name>
    <dbReference type="NCBI Taxonomy" id="326968"/>
    <lineage>
        <taxon>Eukaryota</taxon>
        <taxon>Viridiplantae</taxon>
        <taxon>Streptophyta</taxon>
        <taxon>Embryophyta</taxon>
        <taxon>Tracheophyta</taxon>
        <taxon>Spermatophyta</taxon>
        <taxon>Magnoliopsida</taxon>
        <taxon>eudicotyledons</taxon>
        <taxon>Gunneridae</taxon>
        <taxon>Pentapetalae</taxon>
        <taxon>rosids</taxon>
        <taxon>fabids</taxon>
        <taxon>Rosales</taxon>
        <taxon>Rhamnaceae</taxon>
        <taxon>Paliureae</taxon>
        <taxon>Ziziphus</taxon>
    </lineage>
</organism>
<evidence type="ECO:0000259" key="3">
    <source>
        <dbReference type="PROSITE" id="PS51153"/>
    </source>
</evidence>
<protein>
    <submittedName>
        <fullName evidence="5 6">Uncharacterized protein LOC107414945</fullName>
    </submittedName>
</protein>
<name>A0A6P3ZGJ6_ZIZJJ</name>
<dbReference type="RefSeq" id="XP_015878647.3">
    <property type="nucleotide sequence ID" value="XM_016023161.4"/>
</dbReference>
<gene>
    <name evidence="5 6 7 8 9" type="primary">LOC107414945</name>
</gene>
<dbReference type="KEGG" id="zju:107414945"/>
<dbReference type="RefSeq" id="XP_015878649.3">
    <property type="nucleotide sequence ID" value="XM_016023163.4"/>
</dbReference>
<evidence type="ECO:0000313" key="7">
    <source>
        <dbReference type="RefSeq" id="XP_015878648.3"/>
    </source>
</evidence>
<dbReference type="InterPro" id="IPR008808">
    <property type="entry name" value="Powdery_mildew-R_dom"/>
</dbReference>
<feature type="coiled-coil region" evidence="1">
    <location>
        <begin position="161"/>
        <end position="209"/>
    </location>
</feature>
<dbReference type="RefSeq" id="XP_015878648.3">
    <property type="nucleotide sequence ID" value="XM_016023162.4"/>
</dbReference>
<accession>A0A6P3ZGJ6</accession>
<keyword evidence="1" id="KW-0175">Coiled coil</keyword>
<keyword evidence="4" id="KW-1185">Reference proteome</keyword>
<dbReference type="PROSITE" id="PS51153">
    <property type="entry name" value="RPW8"/>
    <property type="match status" value="1"/>
</dbReference>
<evidence type="ECO:0000313" key="9">
    <source>
        <dbReference type="RefSeq" id="XP_015878651.3"/>
    </source>
</evidence>
<dbReference type="RefSeq" id="XP_015878647.1">
    <property type="nucleotide sequence ID" value="XM_016023161.2"/>
</dbReference>
<evidence type="ECO:0000313" key="8">
    <source>
        <dbReference type="RefSeq" id="XP_015878649.3"/>
    </source>
</evidence>
<proteinExistence type="predicted"/>
<dbReference type="Proteomes" id="UP001652623">
    <property type="component" value="Chromosome 8"/>
</dbReference>
<keyword evidence="2" id="KW-0732">Signal</keyword>